<evidence type="ECO:0000259" key="13">
    <source>
        <dbReference type="Pfam" id="PF02163"/>
    </source>
</evidence>
<dbReference type="PANTHER" id="PTHR39188">
    <property type="entry name" value="MEMBRANE-ASSOCIATED ZINC METALLOPROTEASE M50B"/>
    <property type="match status" value="1"/>
</dbReference>
<gene>
    <name evidence="14" type="ORF">A2845_01710</name>
</gene>
<feature type="transmembrane region" description="Helical" evidence="12">
    <location>
        <begin position="217"/>
        <end position="239"/>
    </location>
</feature>
<feature type="transmembrane region" description="Helical" evidence="12">
    <location>
        <begin position="104"/>
        <end position="129"/>
    </location>
</feature>
<evidence type="ECO:0000313" key="14">
    <source>
        <dbReference type="EMBL" id="OGZ06113.1"/>
    </source>
</evidence>
<accession>A0A1G2CXK5</accession>
<comment type="cofactor">
    <cofactor evidence="1">
        <name>Zn(2+)</name>
        <dbReference type="ChEBI" id="CHEBI:29105"/>
    </cofactor>
</comment>
<dbReference type="GO" id="GO:0006508">
    <property type="term" value="P:proteolysis"/>
    <property type="evidence" value="ECO:0007669"/>
    <property type="project" value="UniProtKB-KW"/>
</dbReference>
<dbReference type="Proteomes" id="UP000177122">
    <property type="component" value="Unassembled WGS sequence"/>
</dbReference>
<evidence type="ECO:0000256" key="10">
    <source>
        <dbReference type="ARBA" id="ARBA00023049"/>
    </source>
</evidence>
<protein>
    <recommendedName>
        <fullName evidence="13">Peptidase M50 domain-containing protein</fullName>
    </recommendedName>
</protein>
<keyword evidence="9 12" id="KW-1133">Transmembrane helix</keyword>
<dbReference type="CDD" id="cd05709">
    <property type="entry name" value="S2P-M50"/>
    <property type="match status" value="1"/>
</dbReference>
<keyword evidence="5 12" id="KW-0812">Transmembrane</keyword>
<evidence type="ECO:0000256" key="3">
    <source>
        <dbReference type="ARBA" id="ARBA00007931"/>
    </source>
</evidence>
<keyword evidence="7" id="KW-0378">Hydrolase</keyword>
<evidence type="ECO:0000256" key="12">
    <source>
        <dbReference type="SAM" id="Phobius"/>
    </source>
</evidence>
<keyword evidence="6" id="KW-0479">Metal-binding</keyword>
<dbReference type="GO" id="GO:0046872">
    <property type="term" value="F:metal ion binding"/>
    <property type="evidence" value="ECO:0007669"/>
    <property type="project" value="UniProtKB-KW"/>
</dbReference>
<keyword evidence="4" id="KW-0645">Protease</keyword>
<evidence type="ECO:0000313" key="15">
    <source>
        <dbReference type="Proteomes" id="UP000177122"/>
    </source>
</evidence>
<feature type="transmembrane region" description="Helical" evidence="12">
    <location>
        <begin position="259"/>
        <end position="278"/>
    </location>
</feature>
<keyword evidence="8" id="KW-0862">Zinc</keyword>
<dbReference type="GO" id="GO:0016020">
    <property type="term" value="C:membrane"/>
    <property type="evidence" value="ECO:0007669"/>
    <property type="project" value="UniProtKB-SubCell"/>
</dbReference>
<comment type="subcellular location">
    <subcellularLocation>
        <location evidence="2">Membrane</location>
        <topology evidence="2">Multi-pass membrane protein</topology>
    </subcellularLocation>
</comment>
<comment type="caution">
    <text evidence="14">The sequence shown here is derived from an EMBL/GenBank/DDBJ whole genome shotgun (WGS) entry which is preliminary data.</text>
</comment>
<keyword evidence="10" id="KW-0482">Metalloprotease</keyword>
<evidence type="ECO:0000256" key="1">
    <source>
        <dbReference type="ARBA" id="ARBA00001947"/>
    </source>
</evidence>
<organism evidence="14 15">
    <name type="scientific">Candidatus Lloydbacteria bacterium RIFCSPHIGHO2_01_FULL_49_22</name>
    <dbReference type="NCBI Taxonomy" id="1798658"/>
    <lineage>
        <taxon>Bacteria</taxon>
        <taxon>Candidatus Lloydiibacteriota</taxon>
    </lineage>
</organism>
<evidence type="ECO:0000256" key="6">
    <source>
        <dbReference type="ARBA" id="ARBA00022723"/>
    </source>
</evidence>
<dbReference type="GO" id="GO:0008237">
    <property type="term" value="F:metallopeptidase activity"/>
    <property type="evidence" value="ECO:0007669"/>
    <property type="project" value="UniProtKB-KW"/>
</dbReference>
<proteinExistence type="inferred from homology"/>
<sequence>MLLWSADVLNILKGRISMYYSLALFLILVTVLFHELGHLIAMRMSGIWVSELGIGLPFGPSLGMTWKSKVDQKKTFRISIYPLLLGAFVRSEESEMRKSYKTNAFVCGAGIIGNLVYIALSIALIGALLPDDKVITTAFGTITPLRMIVCGLAGALGLVVLAKPITRYLFPPLSLVIFGLVIMAFYKITGQQFVENSGGMIVLGQMAGQYTKNLIDVLFFGMLVSYLLALTNLIPLYPLDGGQTIKYLVDKYTPRASKVFDKTGLYCVITLTVIALLGDVRRLYLLF</sequence>
<feature type="transmembrane region" description="Helical" evidence="12">
    <location>
        <begin position="168"/>
        <end position="186"/>
    </location>
</feature>
<feature type="transmembrane region" description="Helical" evidence="12">
    <location>
        <begin position="135"/>
        <end position="161"/>
    </location>
</feature>
<evidence type="ECO:0000256" key="11">
    <source>
        <dbReference type="ARBA" id="ARBA00023136"/>
    </source>
</evidence>
<dbReference type="InterPro" id="IPR008915">
    <property type="entry name" value="Peptidase_M50"/>
</dbReference>
<evidence type="ECO:0000256" key="7">
    <source>
        <dbReference type="ARBA" id="ARBA00022801"/>
    </source>
</evidence>
<feature type="transmembrane region" description="Helical" evidence="12">
    <location>
        <begin position="20"/>
        <end position="41"/>
    </location>
</feature>
<comment type="similarity">
    <text evidence="3">Belongs to the peptidase M50B family.</text>
</comment>
<dbReference type="EMBL" id="MHLI01000005">
    <property type="protein sequence ID" value="OGZ06113.1"/>
    <property type="molecule type" value="Genomic_DNA"/>
</dbReference>
<name>A0A1G2CXK5_9BACT</name>
<keyword evidence="11 12" id="KW-0472">Membrane</keyword>
<dbReference type="PANTHER" id="PTHR39188:SF3">
    <property type="entry name" value="STAGE IV SPORULATION PROTEIN FB"/>
    <property type="match status" value="1"/>
</dbReference>
<evidence type="ECO:0000256" key="5">
    <source>
        <dbReference type="ARBA" id="ARBA00022692"/>
    </source>
</evidence>
<dbReference type="AlphaFoldDB" id="A0A1G2CXK5"/>
<evidence type="ECO:0000256" key="4">
    <source>
        <dbReference type="ARBA" id="ARBA00022670"/>
    </source>
</evidence>
<evidence type="ECO:0000256" key="2">
    <source>
        <dbReference type="ARBA" id="ARBA00004141"/>
    </source>
</evidence>
<feature type="domain" description="Peptidase M50" evidence="13">
    <location>
        <begin position="23"/>
        <end position="265"/>
    </location>
</feature>
<evidence type="ECO:0000256" key="8">
    <source>
        <dbReference type="ARBA" id="ARBA00022833"/>
    </source>
</evidence>
<evidence type="ECO:0000256" key="9">
    <source>
        <dbReference type="ARBA" id="ARBA00022989"/>
    </source>
</evidence>
<reference evidence="14 15" key="1">
    <citation type="journal article" date="2016" name="Nat. Commun.">
        <title>Thousands of microbial genomes shed light on interconnected biogeochemical processes in an aquifer system.</title>
        <authorList>
            <person name="Anantharaman K."/>
            <person name="Brown C.T."/>
            <person name="Hug L.A."/>
            <person name="Sharon I."/>
            <person name="Castelle C.J."/>
            <person name="Probst A.J."/>
            <person name="Thomas B.C."/>
            <person name="Singh A."/>
            <person name="Wilkins M.J."/>
            <person name="Karaoz U."/>
            <person name="Brodie E.L."/>
            <person name="Williams K.H."/>
            <person name="Hubbard S.S."/>
            <person name="Banfield J.F."/>
        </authorList>
    </citation>
    <scope>NUCLEOTIDE SEQUENCE [LARGE SCALE GENOMIC DNA]</scope>
</reference>
<dbReference type="Pfam" id="PF02163">
    <property type="entry name" value="Peptidase_M50"/>
    <property type="match status" value="1"/>
</dbReference>